<dbReference type="OrthoDB" id="9783876at2"/>
<dbReference type="PANTHER" id="PTHR46796:SF7">
    <property type="entry name" value="ARAC FAMILY TRANSCRIPTIONAL REGULATOR"/>
    <property type="match status" value="1"/>
</dbReference>
<organism evidence="5 6">
    <name type="scientific">Bordetella avium (strain 197N)</name>
    <dbReference type="NCBI Taxonomy" id="360910"/>
    <lineage>
        <taxon>Bacteria</taxon>
        <taxon>Pseudomonadati</taxon>
        <taxon>Pseudomonadota</taxon>
        <taxon>Betaproteobacteria</taxon>
        <taxon>Burkholderiales</taxon>
        <taxon>Alcaligenaceae</taxon>
        <taxon>Bordetella</taxon>
    </lineage>
</organism>
<protein>
    <submittedName>
        <fullName evidence="5">AraC-family transcriptional regulator</fullName>
    </submittedName>
</protein>
<dbReference type="EMBL" id="AM167904">
    <property type="protein sequence ID" value="CAJ50216.1"/>
    <property type="molecule type" value="Genomic_DNA"/>
</dbReference>
<dbReference type="InterPro" id="IPR050204">
    <property type="entry name" value="AraC_XylS_family_regulators"/>
</dbReference>
<dbReference type="InterPro" id="IPR018060">
    <property type="entry name" value="HTH_AraC"/>
</dbReference>
<dbReference type="SUPFAM" id="SSF46689">
    <property type="entry name" value="Homeodomain-like"/>
    <property type="match status" value="2"/>
</dbReference>
<accession>Q2KWV1</accession>
<evidence type="ECO:0000256" key="2">
    <source>
        <dbReference type="ARBA" id="ARBA00023125"/>
    </source>
</evidence>
<dbReference type="Proteomes" id="UP000001977">
    <property type="component" value="Chromosome"/>
</dbReference>
<dbReference type="HOGENOM" id="CLU_000445_81_0_4"/>
<dbReference type="KEGG" id="bav:BAV2604"/>
<dbReference type="InterPro" id="IPR009057">
    <property type="entry name" value="Homeodomain-like_sf"/>
</dbReference>
<dbReference type="InterPro" id="IPR032783">
    <property type="entry name" value="AraC_lig"/>
</dbReference>
<dbReference type="SMART" id="SM00342">
    <property type="entry name" value="HTH_ARAC"/>
    <property type="match status" value="1"/>
</dbReference>
<keyword evidence="3" id="KW-0804">Transcription</keyword>
<dbReference type="eggNOG" id="COG4977">
    <property type="taxonomic scope" value="Bacteria"/>
</dbReference>
<dbReference type="Pfam" id="PF12852">
    <property type="entry name" value="Cupin_6"/>
    <property type="match status" value="1"/>
</dbReference>
<evidence type="ECO:0000313" key="5">
    <source>
        <dbReference type="EMBL" id="CAJ50216.1"/>
    </source>
</evidence>
<keyword evidence="6" id="KW-1185">Reference proteome</keyword>
<evidence type="ECO:0000259" key="4">
    <source>
        <dbReference type="PROSITE" id="PS01124"/>
    </source>
</evidence>
<proteinExistence type="predicted"/>
<dbReference type="STRING" id="360910.BAV2604"/>
<keyword evidence="1" id="KW-0805">Transcription regulation</keyword>
<keyword evidence="2" id="KW-0238">DNA-binding</keyword>
<dbReference type="AlphaFoldDB" id="Q2KWV1"/>
<sequence length="321" mass="35040">MDTLSQLLSLGRIELRPDVRCLLQGAFAMRHEAAQPGEAAFHLLLAGQCRLQARQGPALILNEGDFVLLPHGSAHDLLDIEATTARRPVPAVVEEAGRLPLRRNTAPEQQADVDLLCGRFSYDRGAGDLFARSLPGVLHVPLAHHLPQLQPLIAMLRAEAASPLPGAAAVINALGQALLALALRAYGQREEVPANMLALAADSRIGPSVRAMIQDPGQAWTIETLGNKAAMSRATYARHFRSRAGMTVGEFLLRIRMMHASALLNHSQRSQRDIAEQVGYQSEAAFGKAFREIMGQTPGQWRRLHRNARPVDTARRSDPKQ</sequence>
<evidence type="ECO:0000256" key="3">
    <source>
        <dbReference type="ARBA" id="ARBA00023163"/>
    </source>
</evidence>
<reference evidence="5 6" key="1">
    <citation type="journal article" date="2006" name="J. Bacteriol.">
        <title>Comparison of the genome sequence of the poultry pathogen Bordetella avium with those of B. bronchiseptica, B. pertussis, and B. parapertussis reveals extensive diversity in surface structures associated with host interaction.</title>
        <authorList>
            <person name="Sebaihia M."/>
            <person name="Preston A."/>
            <person name="Maskell D.J."/>
            <person name="Kuzmiak H."/>
            <person name="Connell T.D."/>
            <person name="King N.D."/>
            <person name="Orndorff P.E."/>
            <person name="Miyamoto D.M."/>
            <person name="Thomson N.R."/>
            <person name="Harris D."/>
            <person name="Goble A."/>
            <person name="Lord A."/>
            <person name="Murphy L."/>
            <person name="Quail M.A."/>
            <person name="Rutter S."/>
            <person name="Squares R."/>
            <person name="Squares S."/>
            <person name="Woodward J."/>
            <person name="Parkhill J."/>
            <person name="Temple L.M."/>
        </authorList>
    </citation>
    <scope>NUCLEOTIDE SEQUENCE [LARGE SCALE GENOMIC DNA]</scope>
    <source>
        <strain evidence="5 6">197N</strain>
    </source>
</reference>
<evidence type="ECO:0000256" key="1">
    <source>
        <dbReference type="ARBA" id="ARBA00023015"/>
    </source>
</evidence>
<dbReference type="Pfam" id="PF12833">
    <property type="entry name" value="HTH_18"/>
    <property type="match status" value="1"/>
</dbReference>
<gene>
    <name evidence="5" type="ordered locus">BAV2604</name>
</gene>
<dbReference type="PROSITE" id="PS01124">
    <property type="entry name" value="HTH_ARAC_FAMILY_2"/>
    <property type="match status" value="1"/>
</dbReference>
<dbReference type="PANTHER" id="PTHR46796">
    <property type="entry name" value="HTH-TYPE TRANSCRIPTIONAL ACTIVATOR RHAS-RELATED"/>
    <property type="match status" value="1"/>
</dbReference>
<dbReference type="RefSeq" id="WP_012418250.1">
    <property type="nucleotide sequence ID" value="NC_010645.1"/>
</dbReference>
<evidence type="ECO:0000313" key="6">
    <source>
        <dbReference type="Proteomes" id="UP000001977"/>
    </source>
</evidence>
<dbReference type="GO" id="GO:0043565">
    <property type="term" value="F:sequence-specific DNA binding"/>
    <property type="evidence" value="ECO:0007669"/>
    <property type="project" value="InterPro"/>
</dbReference>
<dbReference type="Gene3D" id="1.10.10.60">
    <property type="entry name" value="Homeodomain-like"/>
    <property type="match status" value="2"/>
</dbReference>
<feature type="domain" description="HTH araC/xylS-type" evidence="4">
    <location>
        <begin position="203"/>
        <end position="304"/>
    </location>
</feature>
<dbReference type="GO" id="GO:0003700">
    <property type="term" value="F:DNA-binding transcription factor activity"/>
    <property type="evidence" value="ECO:0007669"/>
    <property type="project" value="InterPro"/>
</dbReference>
<name>Q2KWV1_BORA1</name>